<feature type="domain" description="Alpha-D-phosphohexomutase alpha/beta/alpha" evidence="13">
    <location>
        <begin position="332"/>
        <end position="434"/>
    </location>
</feature>
<dbReference type="CDD" id="cd05799">
    <property type="entry name" value="PGM2"/>
    <property type="match status" value="1"/>
</dbReference>
<dbReference type="InterPro" id="IPR036900">
    <property type="entry name" value="A-D-PHexomutase_C_sf"/>
</dbReference>
<dbReference type="InterPro" id="IPR001130">
    <property type="entry name" value="TatD-like"/>
</dbReference>
<comment type="caution">
    <text evidence="14">The sequence shown here is derived from an EMBL/GenBank/DDBJ whole genome shotgun (WGS) entry which is preliminary data.</text>
</comment>
<evidence type="ECO:0000259" key="13">
    <source>
        <dbReference type="Pfam" id="PF02880"/>
    </source>
</evidence>
<evidence type="ECO:0008006" key="16">
    <source>
        <dbReference type="Google" id="ProtNLM"/>
    </source>
</evidence>
<dbReference type="Pfam" id="PF02878">
    <property type="entry name" value="PGM_PMM_I"/>
    <property type="match status" value="1"/>
</dbReference>
<keyword evidence="7" id="KW-0479">Metal-binding</keyword>
<dbReference type="InterPro" id="IPR016055">
    <property type="entry name" value="A-D-PHexomutase_a/b/a-I/II/III"/>
</dbReference>
<evidence type="ECO:0000259" key="12">
    <source>
        <dbReference type="Pfam" id="PF02879"/>
    </source>
</evidence>
<dbReference type="Gene3D" id="3.40.120.10">
    <property type="entry name" value="Alpha-D-Glucose-1,6-Bisphosphate, subunit A, domain 3"/>
    <property type="match status" value="3"/>
</dbReference>
<keyword evidence="10" id="KW-0119">Carbohydrate metabolism</keyword>
<evidence type="ECO:0000313" key="14">
    <source>
        <dbReference type="EMBL" id="KAH3681658.1"/>
    </source>
</evidence>
<comment type="similarity">
    <text evidence="3">Belongs to the phosphohexose mutase family.</text>
</comment>
<dbReference type="Proteomes" id="UP000774326">
    <property type="component" value="Unassembled WGS sequence"/>
</dbReference>
<feature type="domain" description="Alpha-D-phosphohexomutase alpha/beta/alpha" evidence="11">
    <location>
        <begin position="46"/>
        <end position="187"/>
    </location>
</feature>
<evidence type="ECO:0000256" key="10">
    <source>
        <dbReference type="ARBA" id="ARBA00023277"/>
    </source>
</evidence>
<dbReference type="SUPFAM" id="SSF51556">
    <property type="entry name" value="Metallo-dependent hydrolases"/>
    <property type="match status" value="1"/>
</dbReference>
<keyword evidence="9" id="KW-0413">Isomerase</keyword>
<comment type="cofactor">
    <cofactor evidence="1">
        <name>Mg(2+)</name>
        <dbReference type="ChEBI" id="CHEBI:18420"/>
    </cofactor>
</comment>
<dbReference type="Pfam" id="PF01026">
    <property type="entry name" value="TatD_DNase"/>
    <property type="match status" value="1"/>
</dbReference>
<dbReference type="GO" id="GO:0008973">
    <property type="term" value="F:phosphopentomutase activity"/>
    <property type="evidence" value="ECO:0007669"/>
    <property type="project" value="TreeGrafter"/>
</dbReference>
<keyword evidence="8" id="KW-0460">Magnesium</keyword>
<dbReference type="FunFam" id="3.40.120.10:FF:000035">
    <property type="entry name" value="Pgm3p"/>
    <property type="match status" value="1"/>
</dbReference>
<protein>
    <recommendedName>
        <fullName evidence="16">Phosphoribomutase</fullName>
    </recommendedName>
</protein>
<keyword evidence="4" id="KW-0963">Cytoplasm</keyword>
<evidence type="ECO:0000313" key="15">
    <source>
        <dbReference type="Proteomes" id="UP000774326"/>
    </source>
</evidence>
<dbReference type="SUPFAM" id="SSF55957">
    <property type="entry name" value="Phosphoglucomutase, C-terminal domain"/>
    <property type="match status" value="1"/>
</dbReference>
<accession>A0A9P8Q023</accession>
<keyword evidence="5" id="KW-0313">Glucose metabolism</keyword>
<dbReference type="Gene3D" id="3.30.310.50">
    <property type="entry name" value="Alpha-D-phosphohexomutase, C-terminal domain"/>
    <property type="match status" value="1"/>
</dbReference>
<organism evidence="14 15">
    <name type="scientific">Wickerhamomyces pijperi</name>
    <name type="common">Yeast</name>
    <name type="synonym">Pichia pijperi</name>
    <dbReference type="NCBI Taxonomy" id="599730"/>
    <lineage>
        <taxon>Eukaryota</taxon>
        <taxon>Fungi</taxon>
        <taxon>Dikarya</taxon>
        <taxon>Ascomycota</taxon>
        <taxon>Saccharomycotina</taxon>
        <taxon>Saccharomycetes</taxon>
        <taxon>Phaffomycetales</taxon>
        <taxon>Wickerhamomycetaceae</taxon>
        <taxon>Wickerhamomyces</taxon>
    </lineage>
</organism>
<evidence type="ECO:0000256" key="6">
    <source>
        <dbReference type="ARBA" id="ARBA00022553"/>
    </source>
</evidence>
<evidence type="ECO:0000256" key="1">
    <source>
        <dbReference type="ARBA" id="ARBA00001946"/>
    </source>
</evidence>
<dbReference type="PANTHER" id="PTHR45745">
    <property type="entry name" value="PHOSPHOMANNOMUTASE 45A"/>
    <property type="match status" value="1"/>
</dbReference>
<dbReference type="InterPro" id="IPR032466">
    <property type="entry name" value="Metal_Hydrolase"/>
</dbReference>
<reference evidence="14" key="2">
    <citation type="submission" date="2021-01" db="EMBL/GenBank/DDBJ databases">
        <authorList>
            <person name="Schikora-Tamarit M.A."/>
        </authorList>
    </citation>
    <scope>NUCLEOTIDE SEQUENCE</scope>
    <source>
        <strain evidence="14">CBS2887</strain>
    </source>
</reference>
<evidence type="ECO:0000256" key="4">
    <source>
        <dbReference type="ARBA" id="ARBA00022490"/>
    </source>
</evidence>
<dbReference type="GO" id="GO:0016788">
    <property type="term" value="F:hydrolase activity, acting on ester bonds"/>
    <property type="evidence" value="ECO:0007669"/>
    <property type="project" value="InterPro"/>
</dbReference>
<dbReference type="GO" id="GO:0005634">
    <property type="term" value="C:nucleus"/>
    <property type="evidence" value="ECO:0007669"/>
    <property type="project" value="TreeGrafter"/>
</dbReference>
<dbReference type="EMBL" id="JAEUBG010004337">
    <property type="protein sequence ID" value="KAH3681658.1"/>
    <property type="molecule type" value="Genomic_DNA"/>
</dbReference>
<dbReference type="InterPro" id="IPR016066">
    <property type="entry name" value="A-D-PHexomutase_CS"/>
</dbReference>
<dbReference type="OrthoDB" id="8300170at2759"/>
<evidence type="ECO:0000256" key="8">
    <source>
        <dbReference type="ARBA" id="ARBA00022842"/>
    </source>
</evidence>
<keyword evidence="6" id="KW-0597">Phosphoprotein</keyword>
<dbReference type="AlphaFoldDB" id="A0A9P8Q023"/>
<reference evidence="14" key="1">
    <citation type="journal article" date="2021" name="Open Biol.">
        <title>Shared evolutionary footprints suggest mitochondrial oxidative damage underlies multiple complex I losses in fungi.</title>
        <authorList>
            <person name="Schikora-Tamarit M.A."/>
            <person name="Marcet-Houben M."/>
            <person name="Nosek J."/>
            <person name="Gabaldon T."/>
        </authorList>
    </citation>
    <scope>NUCLEOTIDE SEQUENCE</scope>
    <source>
        <strain evidence="14">CBS2887</strain>
    </source>
</reference>
<dbReference type="GO" id="GO:0005737">
    <property type="term" value="C:cytoplasm"/>
    <property type="evidence" value="ECO:0007669"/>
    <property type="project" value="UniProtKB-SubCell"/>
</dbReference>
<dbReference type="PANTHER" id="PTHR45745:SF1">
    <property type="entry name" value="PHOSPHOGLUCOMUTASE 2B-RELATED"/>
    <property type="match status" value="1"/>
</dbReference>
<evidence type="ECO:0000256" key="7">
    <source>
        <dbReference type="ARBA" id="ARBA00022723"/>
    </source>
</evidence>
<keyword evidence="15" id="KW-1185">Reference proteome</keyword>
<name>A0A9P8Q023_WICPI</name>
<dbReference type="Pfam" id="PF02880">
    <property type="entry name" value="PGM_PMM_III"/>
    <property type="match status" value="1"/>
</dbReference>
<dbReference type="Pfam" id="PF02879">
    <property type="entry name" value="PGM_PMM_II"/>
    <property type="match status" value="1"/>
</dbReference>
<dbReference type="GO" id="GO:0006006">
    <property type="term" value="P:glucose metabolic process"/>
    <property type="evidence" value="ECO:0007669"/>
    <property type="project" value="UniProtKB-KW"/>
</dbReference>
<dbReference type="PROSITE" id="PS00710">
    <property type="entry name" value="PGM_PMM"/>
    <property type="match status" value="1"/>
</dbReference>
<sequence>MSDKTIDELVLDWLKVDPDPTTRKEIIDLQLNGDNEELEKRLRHRITFGTAGLRSKMEAGFNRLNQVTIMQASQGLASYVISQPNRPNVQPTVVVGHDHRLNSKTFAEVTVAAFLLKGFKVYYLSSFVNGNFVPTPLVPYSVDYFKAEVGVMITASHNPAQDNGYKVYWGNGCQIIPPHDAGIALEIVSNSKPVPDAYDTDKVFESHADNLKYVKEEAMTAYILHLNSKIVNHSITDLDFVYTPVHGVGLEVLEKAVRLIGVQSLDSVEEQSVPDPYFSTVSFPNPEEKGALDLAINKAESLGVDLVIANDPDADRFSAAVKHNGHWRQLTGNEIGFLFADYIFKNYQGSYKDLYFVNSTVSSQMIATMAKMLKFNYCDTLTGFKWIGNKTIELEAKGYSVPFGFEEAIGFMFEGIHDKDGISAALVFLQMAQSWKDQGVDAIDVLNQGFVKYGYFKEYNSYYIVPNLSLTNEIFKYIRSLAISKTVPYPEKLGGFKIEYWRDLTTGYQSNTSDNVPDLPIDKSSQMITVILSTGVDAEQVRFTMRGSGTEPKLKIYVEAKASGEDRASKLASDVWGLIRDEWIKPDEYAYPFPLLLHAQEACLIPMVYIDAHCHISPTIEPYQEDGVILQSLISKYNAAEYNPDVKFLLMSSNHIDYKYVDAISNECDNVIASFGLHPWYTHLYKLDDSLDKIEHYKSVFKVDSIDEKLLSVLPEPMSFKTHFENIKVLIQKRLDNGEKACIGEIGLDKLFRIPTTGYFGFSADEEAKLTNYKTNMDHQKFIFIEQVKLAASLELPISVHNVKAGGVLFEVLKKELSLFPDLKLNVCLHSYTGSLDTLKLFFSTFNKNKQSKVNIYCSLSQVINGGKPIEDIIKAVPEDFILTETDISMPIKSDHRFKPLPLIQQITGSINEINGSPIDFESNFNRFLN</sequence>
<evidence type="ECO:0000256" key="2">
    <source>
        <dbReference type="ARBA" id="ARBA00004496"/>
    </source>
</evidence>
<dbReference type="GO" id="GO:0000287">
    <property type="term" value="F:magnesium ion binding"/>
    <property type="evidence" value="ECO:0007669"/>
    <property type="project" value="InterPro"/>
</dbReference>
<dbReference type="InterPro" id="IPR005844">
    <property type="entry name" value="A-D-PHexomutase_a/b/a-I"/>
</dbReference>
<evidence type="ECO:0000256" key="5">
    <source>
        <dbReference type="ARBA" id="ARBA00022526"/>
    </source>
</evidence>
<dbReference type="InterPro" id="IPR005845">
    <property type="entry name" value="A-D-PHexomutase_a/b/a-II"/>
</dbReference>
<evidence type="ECO:0000256" key="9">
    <source>
        <dbReference type="ARBA" id="ARBA00023235"/>
    </source>
</evidence>
<evidence type="ECO:0000259" key="11">
    <source>
        <dbReference type="Pfam" id="PF02878"/>
    </source>
</evidence>
<dbReference type="GO" id="GO:0006166">
    <property type="term" value="P:purine ribonucleoside salvage"/>
    <property type="evidence" value="ECO:0007669"/>
    <property type="project" value="TreeGrafter"/>
</dbReference>
<dbReference type="Gene3D" id="3.20.20.140">
    <property type="entry name" value="Metal-dependent hydrolases"/>
    <property type="match status" value="1"/>
</dbReference>
<gene>
    <name evidence="14" type="ORF">WICPIJ_007384</name>
</gene>
<dbReference type="SUPFAM" id="SSF53738">
    <property type="entry name" value="Phosphoglucomutase, first 3 domains"/>
    <property type="match status" value="3"/>
</dbReference>
<feature type="domain" description="Alpha-D-phosphohexomutase alpha/beta/alpha" evidence="12">
    <location>
        <begin position="221"/>
        <end position="325"/>
    </location>
</feature>
<comment type="subcellular location">
    <subcellularLocation>
        <location evidence="2">Cytoplasm</location>
    </subcellularLocation>
</comment>
<evidence type="ECO:0000256" key="3">
    <source>
        <dbReference type="ARBA" id="ARBA00010231"/>
    </source>
</evidence>
<proteinExistence type="inferred from homology"/>
<dbReference type="InterPro" id="IPR005846">
    <property type="entry name" value="A-D-PHexomutase_a/b/a-III"/>
</dbReference>